<reference evidence="1" key="1">
    <citation type="submission" date="2020-04" db="EMBL/GenBank/DDBJ databases">
        <authorList>
            <person name="Alioto T."/>
            <person name="Alioto T."/>
            <person name="Gomez Garrido J."/>
        </authorList>
    </citation>
    <scope>NUCLEOTIDE SEQUENCE</scope>
    <source>
        <strain evidence="1">A484AB</strain>
    </source>
</reference>
<comment type="caution">
    <text evidence="1">The sequence shown here is derived from an EMBL/GenBank/DDBJ whole genome shotgun (WGS) entry which is preliminary data.</text>
</comment>
<dbReference type="AlphaFoldDB" id="A0A6S7KE99"/>
<dbReference type="EMBL" id="CACRXK020033225">
    <property type="protein sequence ID" value="CAB4043805.1"/>
    <property type="molecule type" value="Genomic_DNA"/>
</dbReference>
<name>A0A6S7KE99_PARCT</name>
<accession>A0A6S7KE99</accession>
<proteinExistence type="predicted"/>
<protein>
    <submittedName>
        <fullName evidence="1">Uncharacterized protein</fullName>
    </submittedName>
</protein>
<evidence type="ECO:0000313" key="1">
    <source>
        <dbReference type="EMBL" id="CAB4043805.1"/>
    </source>
</evidence>
<organism evidence="1 2">
    <name type="scientific">Paramuricea clavata</name>
    <name type="common">Red gorgonian</name>
    <name type="synonym">Violescent sea-whip</name>
    <dbReference type="NCBI Taxonomy" id="317549"/>
    <lineage>
        <taxon>Eukaryota</taxon>
        <taxon>Metazoa</taxon>
        <taxon>Cnidaria</taxon>
        <taxon>Anthozoa</taxon>
        <taxon>Octocorallia</taxon>
        <taxon>Malacalcyonacea</taxon>
        <taxon>Plexauridae</taxon>
        <taxon>Paramuricea</taxon>
    </lineage>
</organism>
<sequence length="162" mass="16986">MIVTVQHGVETVTVVIGAQGLVMALLVMALLVMALHVMALHVMALLPEVGLGKTVIPGVAAEVPLGMIVAHLLAPVEATVTQMIKVPHDVLMTEKVGDDGGTERMIGTQDHGDVMDRLVDALKVVHGRRLVKGAAVPLVIVTGSQKGITVMVGLQLVVARYI</sequence>
<gene>
    <name evidence="1" type="ORF">PACLA_8A006433</name>
</gene>
<evidence type="ECO:0000313" key="2">
    <source>
        <dbReference type="Proteomes" id="UP001152795"/>
    </source>
</evidence>
<keyword evidence="2" id="KW-1185">Reference proteome</keyword>
<dbReference type="Proteomes" id="UP001152795">
    <property type="component" value="Unassembled WGS sequence"/>
</dbReference>